<dbReference type="Pfam" id="PF09982">
    <property type="entry name" value="LpxR"/>
    <property type="match status" value="1"/>
</dbReference>
<evidence type="ECO:0000256" key="1">
    <source>
        <dbReference type="SAM" id="SignalP"/>
    </source>
</evidence>
<keyword evidence="1" id="KW-0732">Signal</keyword>
<dbReference type="Gene3D" id="2.40.128.140">
    <property type="entry name" value="Outer membrane protein"/>
    <property type="match status" value="1"/>
</dbReference>
<accession>A0ABS3ZCZ9</accession>
<proteinExistence type="predicted"/>
<feature type="chain" id="PRO_5046623191" evidence="1">
    <location>
        <begin position="23"/>
        <end position="344"/>
    </location>
</feature>
<comment type="caution">
    <text evidence="2">The sequence shown here is derived from an EMBL/GenBank/DDBJ whole genome shotgun (WGS) entry which is preliminary data.</text>
</comment>
<protein>
    <submittedName>
        <fullName evidence="2">Lipid A deacylase LpxR family protein</fullName>
    </submittedName>
</protein>
<dbReference type="EMBL" id="JACVEW010000020">
    <property type="protein sequence ID" value="MBP0049579.1"/>
    <property type="molecule type" value="Genomic_DNA"/>
</dbReference>
<sequence>MRPWLTTALLTGCALVPFQVQAEQNWTANLYFENDLFSETDQQYTNGIRVSWVSPEIESFLDDPDLPHWMRSANRWLTPLDPEPVSLGNDVSRRLIFSLGQQIYTPEDRDRRTLDPDDRPYAGWLYAGFGYHTQTRRRMNSFEVNLGMVGPAALGEEAQDFIHELRGFETFKGWDNQLKNEPGIQLIYEHKYRWLRHTIQPGWEQEVLLHAGGSLGNVATYLNGGFEYRVGYRLPHDFGTSALRPGGDNSVPGRGDPRLKHQWGIHAFVSLDARYVAQDIFLDGNTWRDSHSVDRTPWVGDSAYGIAATYGRWKLSYARVYRTRQFEQQPDNHNYGSLAVSYTF</sequence>
<feature type="signal peptide" evidence="1">
    <location>
        <begin position="1"/>
        <end position="22"/>
    </location>
</feature>
<reference evidence="2 3" key="1">
    <citation type="submission" date="2020-09" db="EMBL/GenBank/DDBJ databases">
        <authorList>
            <person name="Tanuku N.R.S."/>
        </authorList>
    </citation>
    <scope>NUCLEOTIDE SEQUENCE [LARGE SCALE GENOMIC DNA]</scope>
    <source>
        <strain evidence="2 3">AK62</strain>
    </source>
</reference>
<evidence type="ECO:0000313" key="2">
    <source>
        <dbReference type="EMBL" id="MBP0049579.1"/>
    </source>
</evidence>
<keyword evidence="3" id="KW-1185">Reference proteome</keyword>
<gene>
    <name evidence="2" type="ORF">H9C73_12640</name>
</gene>
<dbReference type="RefSeq" id="WP_209288221.1">
    <property type="nucleotide sequence ID" value="NZ_JACVEW010000020.1"/>
</dbReference>
<name>A0ABS3ZCZ9_9GAMM</name>
<dbReference type="InterPro" id="IPR018707">
    <property type="entry name" value="LpxR"/>
</dbReference>
<organism evidence="2 3">
    <name type="scientific">Marinobacterium alkalitolerans</name>
    <dbReference type="NCBI Taxonomy" id="1542925"/>
    <lineage>
        <taxon>Bacteria</taxon>
        <taxon>Pseudomonadati</taxon>
        <taxon>Pseudomonadota</taxon>
        <taxon>Gammaproteobacteria</taxon>
        <taxon>Oceanospirillales</taxon>
        <taxon>Oceanospirillaceae</taxon>
        <taxon>Marinobacterium</taxon>
    </lineage>
</organism>
<dbReference type="Proteomes" id="UP000810171">
    <property type="component" value="Unassembled WGS sequence"/>
</dbReference>
<dbReference type="InterPro" id="IPR037107">
    <property type="entry name" value="Put_OMP_sf"/>
</dbReference>
<evidence type="ECO:0000313" key="3">
    <source>
        <dbReference type="Proteomes" id="UP000810171"/>
    </source>
</evidence>